<dbReference type="Gene3D" id="3.40.50.300">
    <property type="entry name" value="P-loop containing nucleotide triphosphate hydrolases"/>
    <property type="match status" value="1"/>
</dbReference>
<dbReference type="SMART" id="SM00175">
    <property type="entry name" value="RAB"/>
    <property type="match status" value="1"/>
</dbReference>
<dbReference type="SMART" id="SM00176">
    <property type="entry name" value="RAN"/>
    <property type="match status" value="1"/>
</dbReference>
<evidence type="ECO:0000313" key="3">
    <source>
        <dbReference type="EnsemblMetazoa" id="XP_038053813.1"/>
    </source>
</evidence>
<organism evidence="3 4">
    <name type="scientific">Patiria miniata</name>
    <name type="common">Bat star</name>
    <name type="synonym">Asterina miniata</name>
    <dbReference type="NCBI Taxonomy" id="46514"/>
    <lineage>
        <taxon>Eukaryota</taxon>
        <taxon>Metazoa</taxon>
        <taxon>Echinodermata</taxon>
        <taxon>Eleutherozoa</taxon>
        <taxon>Asterozoa</taxon>
        <taxon>Asteroidea</taxon>
        <taxon>Valvatacea</taxon>
        <taxon>Valvatida</taxon>
        <taxon>Asterinidae</taxon>
        <taxon>Patiria</taxon>
    </lineage>
</organism>
<dbReference type="SUPFAM" id="SSF52540">
    <property type="entry name" value="P-loop containing nucleoside triphosphate hydrolases"/>
    <property type="match status" value="1"/>
</dbReference>
<protein>
    <recommendedName>
        <fullName evidence="5">Ras-related protein Rab-34</fullName>
    </recommendedName>
</protein>
<keyword evidence="2" id="KW-0342">GTP-binding</keyword>
<dbReference type="AlphaFoldDB" id="A0A913ZPW3"/>
<evidence type="ECO:0000313" key="4">
    <source>
        <dbReference type="Proteomes" id="UP000887568"/>
    </source>
</evidence>
<dbReference type="GO" id="GO:0003924">
    <property type="term" value="F:GTPase activity"/>
    <property type="evidence" value="ECO:0007669"/>
    <property type="project" value="InterPro"/>
</dbReference>
<dbReference type="FunFam" id="3.40.50.300:FF:001447">
    <property type="entry name" value="Ras-related protein Rab-1B"/>
    <property type="match status" value="1"/>
</dbReference>
<dbReference type="OrthoDB" id="413584at2759"/>
<dbReference type="InterPro" id="IPR005225">
    <property type="entry name" value="Small_GTP-bd"/>
</dbReference>
<dbReference type="GO" id="GO:0005525">
    <property type="term" value="F:GTP binding"/>
    <property type="evidence" value="ECO:0007669"/>
    <property type="project" value="UniProtKB-KW"/>
</dbReference>
<name>A0A913ZPW3_PATMI</name>
<dbReference type="GeneID" id="119726257"/>
<evidence type="ECO:0000256" key="1">
    <source>
        <dbReference type="ARBA" id="ARBA00022741"/>
    </source>
</evidence>
<sequence>MTDAKKARKDRTIRQFTPPYQSPYSDRDFSPAVWSACLANKPGTFGLGVLKMIMVGDASVGKTALIQRFCHGCFPQKYILTVGIEFEVETFYILGVPFKLHIWDTAGEEKFRSIASPYYRGAHVVVIVFDMTNMYSWENVSSWYEEARRQTGGPVHLFLVGSKKDLCTEQQLVKANELGKRMAQQIEAEYWALSSLTGEDVNAFFFRVVCVAFNAAVSREVEARELESKKISMPSERSLIKLNEPPDFQENPPKDPRAAASNVKIYHVSIPLHQC</sequence>
<dbReference type="SMART" id="SM00173">
    <property type="entry name" value="RAS"/>
    <property type="match status" value="1"/>
</dbReference>
<keyword evidence="4" id="KW-1185">Reference proteome</keyword>
<dbReference type="InterPro" id="IPR001806">
    <property type="entry name" value="Small_GTPase"/>
</dbReference>
<dbReference type="PROSITE" id="PS51421">
    <property type="entry name" value="RAS"/>
    <property type="match status" value="1"/>
</dbReference>
<evidence type="ECO:0000256" key="2">
    <source>
        <dbReference type="ARBA" id="ARBA00023134"/>
    </source>
</evidence>
<reference evidence="3" key="1">
    <citation type="submission" date="2022-11" db="UniProtKB">
        <authorList>
            <consortium name="EnsemblMetazoa"/>
        </authorList>
    </citation>
    <scope>IDENTIFICATION</scope>
</reference>
<keyword evidence="1" id="KW-0547">Nucleotide-binding</keyword>
<dbReference type="NCBIfam" id="TIGR00231">
    <property type="entry name" value="small_GTP"/>
    <property type="match status" value="1"/>
</dbReference>
<evidence type="ECO:0008006" key="5">
    <source>
        <dbReference type="Google" id="ProtNLM"/>
    </source>
</evidence>
<dbReference type="SMART" id="SM00174">
    <property type="entry name" value="RHO"/>
    <property type="match status" value="1"/>
</dbReference>
<proteinExistence type="predicted"/>
<dbReference type="EnsemblMetazoa" id="XM_038197885.1">
    <property type="protein sequence ID" value="XP_038053813.1"/>
    <property type="gene ID" value="LOC119726257"/>
</dbReference>
<dbReference type="InterPro" id="IPR050227">
    <property type="entry name" value="Rab"/>
</dbReference>
<dbReference type="RefSeq" id="XP_038053813.1">
    <property type="nucleotide sequence ID" value="XM_038197885.1"/>
</dbReference>
<dbReference type="PANTHER" id="PTHR47977">
    <property type="entry name" value="RAS-RELATED PROTEIN RAB"/>
    <property type="match status" value="1"/>
</dbReference>
<dbReference type="OMA" id="WSACLAN"/>
<dbReference type="InterPro" id="IPR027417">
    <property type="entry name" value="P-loop_NTPase"/>
</dbReference>
<dbReference type="Pfam" id="PF00071">
    <property type="entry name" value="Ras"/>
    <property type="match status" value="1"/>
</dbReference>
<dbReference type="Proteomes" id="UP000887568">
    <property type="component" value="Unplaced"/>
</dbReference>
<dbReference type="PRINTS" id="PR00449">
    <property type="entry name" value="RASTRNSFRMNG"/>
</dbReference>
<dbReference type="PROSITE" id="PS51419">
    <property type="entry name" value="RAB"/>
    <property type="match status" value="1"/>
</dbReference>
<accession>A0A913ZPW3</accession>